<name>A0A835RX18_VANPL</name>
<accession>A0A835RX18</accession>
<evidence type="ECO:0000313" key="3">
    <source>
        <dbReference type="EMBL" id="KAG0497189.1"/>
    </source>
</evidence>
<gene>
    <name evidence="3" type="ORF">HPP92_001880</name>
</gene>
<dbReference type="EMBL" id="JADCNL010000001">
    <property type="protein sequence ID" value="KAG0497189.1"/>
    <property type="molecule type" value="Genomic_DNA"/>
</dbReference>
<reference evidence="3 4" key="1">
    <citation type="journal article" date="2020" name="Nat. Food">
        <title>A phased Vanilla planifolia genome enables genetic improvement of flavour and production.</title>
        <authorList>
            <person name="Hasing T."/>
            <person name="Tang H."/>
            <person name="Brym M."/>
            <person name="Khazi F."/>
            <person name="Huang T."/>
            <person name="Chambers A.H."/>
        </authorList>
    </citation>
    <scope>NUCLEOTIDE SEQUENCE [LARGE SCALE GENOMIC DNA]</scope>
    <source>
        <tissue evidence="3">Leaf</tissue>
    </source>
</reference>
<protein>
    <recommendedName>
        <fullName evidence="2">Alpha/beta hydrolase fold-3 domain-containing protein</fullName>
    </recommendedName>
</protein>
<feature type="active site" evidence="1">
    <location>
        <position position="171"/>
    </location>
</feature>
<keyword evidence="4" id="KW-1185">Reference proteome</keyword>
<feature type="domain" description="Alpha/beta hydrolase fold-3" evidence="2">
    <location>
        <begin position="85"/>
        <end position="309"/>
    </location>
</feature>
<dbReference type="InterPro" id="IPR050466">
    <property type="entry name" value="Carboxylest/Gibb_receptor"/>
</dbReference>
<dbReference type="SUPFAM" id="SSF53474">
    <property type="entry name" value="alpha/beta-Hydrolases"/>
    <property type="match status" value="1"/>
</dbReference>
<evidence type="ECO:0000259" key="2">
    <source>
        <dbReference type="Pfam" id="PF07859"/>
    </source>
</evidence>
<dbReference type="Proteomes" id="UP000636800">
    <property type="component" value="Chromosome 1"/>
</dbReference>
<dbReference type="Pfam" id="PF07859">
    <property type="entry name" value="Abhydrolase_3"/>
    <property type="match status" value="1"/>
</dbReference>
<sequence>MMSSSSSLSAAAGVAEVENCRDVLRVFSDGSIVRSPEPSFMVTVEDDGSIEWGDVPFDFDLGLHLRLYRPRCRVPTDPARFPVFYYFHGGGYCIGSRTWPNFHNYCLRLATHLRAVVVSPDYRLAPENRLPAAIEDSVASILWLRSQALSGDPHPLLADADFSNVFVSGDSAGGSIAHHLAVRFGSDEARADLKPVLIRGFILLMPFFAGTIRTRSENECPPDAFLNLELNDRFWRLSLPVGSTTDDPISNPFGPGAPDLQTVRFDPMLVVVGGKDLLRDRAVDYGERLKKWGNPVEVLHFESQQHGFFTTTPKSKPADELMRSIQRFVDQTGNKSDRSRSSGWCLAVVF</sequence>
<dbReference type="InterPro" id="IPR033140">
    <property type="entry name" value="Lipase_GDXG_put_SER_AS"/>
</dbReference>
<proteinExistence type="predicted"/>
<organism evidence="3 4">
    <name type="scientific">Vanilla planifolia</name>
    <name type="common">Vanilla</name>
    <dbReference type="NCBI Taxonomy" id="51239"/>
    <lineage>
        <taxon>Eukaryota</taxon>
        <taxon>Viridiplantae</taxon>
        <taxon>Streptophyta</taxon>
        <taxon>Embryophyta</taxon>
        <taxon>Tracheophyta</taxon>
        <taxon>Spermatophyta</taxon>
        <taxon>Magnoliopsida</taxon>
        <taxon>Liliopsida</taxon>
        <taxon>Asparagales</taxon>
        <taxon>Orchidaceae</taxon>
        <taxon>Vanilloideae</taxon>
        <taxon>Vanilleae</taxon>
        <taxon>Vanilla</taxon>
    </lineage>
</organism>
<dbReference type="Gene3D" id="3.40.50.1820">
    <property type="entry name" value="alpha/beta hydrolase"/>
    <property type="match status" value="1"/>
</dbReference>
<dbReference type="PANTHER" id="PTHR23024">
    <property type="entry name" value="ARYLACETAMIDE DEACETYLASE"/>
    <property type="match status" value="1"/>
</dbReference>
<dbReference type="AlphaFoldDB" id="A0A835RX18"/>
<dbReference type="PROSITE" id="PS01174">
    <property type="entry name" value="LIPASE_GDXG_SER"/>
    <property type="match status" value="1"/>
</dbReference>
<evidence type="ECO:0000313" key="4">
    <source>
        <dbReference type="Proteomes" id="UP000636800"/>
    </source>
</evidence>
<comment type="caution">
    <text evidence="3">The sequence shown here is derived from an EMBL/GenBank/DDBJ whole genome shotgun (WGS) entry which is preliminary data.</text>
</comment>
<dbReference type="PANTHER" id="PTHR23024:SF535">
    <property type="entry name" value="OS07G0162900 PROTEIN"/>
    <property type="match status" value="1"/>
</dbReference>
<evidence type="ECO:0000256" key="1">
    <source>
        <dbReference type="PROSITE-ProRule" id="PRU10038"/>
    </source>
</evidence>
<dbReference type="InterPro" id="IPR013094">
    <property type="entry name" value="AB_hydrolase_3"/>
</dbReference>
<dbReference type="GO" id="GO:0016787">
    <property type="term" value="F:hydrolase activity"/>
    <property type="evidence" value="ECO:0007669"/>
    <property type="project" value="InterPro"/>
</dbReference>
<dbReference type="InterPro" id="IPR029058">
    <property type="entry name" value="AB_hydrolase_fold"/>
</dbReference>